<dbReference type="Pfam" id="PF14559">
    <property type="entry name" value="TPR_19"/>
    <property type="match status" value="1"/>
</dbReference>
<feature type="repeat" description="TPR" evidence="1">
    <location>
        <begin position="148"/>
        <end position="181"/>
    </location>
</feature>
<keyword evidence="1" id="KW-0802">TPR repeat</keyword>
<evidence type="ECO:0000256" key="1">
    <source>
        <dbReference type="PROSITE-ProRule" id="PRU00339"/>
    </source>
</evidence>
<name>A0A3N0VJP3_9GAMM</name>
<gene>
    <name evidence="3" type="ORF">ED208_00115</name>
</gene>
<keyword evidence="4" id="KW-1185">Reference proteome</keyword>
<dbReference type="SUPFAM" id="SSF48452">
    <property type="entry name" value="TPR-like"/>
    <property type="match status" value="1"/>
</dbReference>
<protein>
    <submittedName>
        <fullName evidence="3">Uncharacterized protein</fullName>
    </submittedName>
</protein>
<proteinExistence type="predicted"/>
<dbReference type="Gene3D" id="1.25.40.10">
    <property type="entry name" value="Tetratricopeptide repeat domain"/>
    <property type="match status" value="1"/>
</dbReference>
<dbReference type="RefSeq" id="WP_123209834.1">
    <property type="nucleotide sequence ID" value="NZ_RJVO01000001.1"/>
</dbReference>
<dbReference type="InParanoid" id="A0A3N0VJP3"/>
<comment type="caution">
    <text evidence="3">The sequence shown here is derived from an EMBL/GenBank/DDBJ whole genome shotgun (WGS) entry which is preliminary data.</text>
</comment>
<dbReference type="PROSITE" id="PS50005">
    <property type="entry name" value="TPR"/>
    <property type="match status" value="1"/>
</dbReference>
<feature type="region of interest" description="Disordered" evidence="2">
    <location>
        <begin position="222"/>
        <end position="247"/>
    </location>
</feature>
<dbReference type="EMBL" id="RJVO01000001">
    <property type="protein sequence ID" value="ROH92982.1"/>
    <property type="molecule type" value="Genomic_DNA"/>
</dbReference>
<dbReference type="Proteomes" id="UP000282106">
    <property type="component" value="Unassembled WGS sequence"/>
</dbReference>
<sequence length="247" mass="26268">MLVPASRTELRLALPLATVLLGLSACGGLRTLDNPIGSGKSAAANSEAALYLDAVRSLMAQGQFYAALAHIQEDRRAHGDSPELRLLEADARRNLGQTREAEVLYKGLLTGSQAGSAKHGMGRLYASRDLPTAIRYLREASALRPTDVDVRNDLGYALMQAGRYNEAKPELATAAELAPNEAKARNNLIILLILMRDEAAVRRVADKAGVDAGALARLRSQAQSLKQTPISPQSGSRQTTSRTGGAG</sequence>
<evidence type="ECO:0000256" key="2">
    <source>
        <dbReference type="SAM" id="MobiDB-lite"/>
    </source>
</evidence>
<organism evidence="3 4">
    <name type="scientific">Stagnimonas aquatica</name>
    <dbReference type="NCBI Taxonomy" id="2689987"/>
    <lineage>
        <taxon>Bacteria</taxon>
        <taxon>Pseudomonadati</taxon>
        <taxon>Pseudomonadota</taxon>
        <taxon>Gammaproteobacteria</taxon>
        <taxon>Nevskiales</taxon>
        <taxon>Nevskiaceae</taxon>
        <taxon>Stagnimonas</taxon>
    </lineage>
</organism>
<dbReference type="AlphaFoldDB" id="A0A3N0VJP3"/>
<reference evidence="3 4" key="1">
    <citation type="submission" date="2018-10" db="EMBL/GenBank/DDBJ databases">
        <authorList>
            <person name="Chen W.-M."/>
        </authorList>
    </citation>
    <scope>NUCLEOTIDE SEQUENCE [LARGE SCALE GENOMIC DNA]</scope>
    <source>
        <strain evidence="3 4">THS-13</strain>
    </source>
</reference>
<evidence type="ECO:0000313" key="3">
    <source>
        <dbReference type="EMBL" id="ROH92982.1"/>
    </source>
</evidence>
<evidence type="ECO:0000313" key="4">
    <source>
        <dbReference type="Proteomes" id="UP000282106"/>
    </source>
</evidence>
<accession>A0A3N0VJP3</accession>
<dbReference type="InterPro" id="IPR019734">
    <property type="entry name" value="TPR_rpt"/>
</dbReference>
<dbReference type="PROSITE" id="PS51257">
    <property type="entry name" value="PROKAR_LIPOPROTEIN"/>
    <property type="match status" value="1"/>
</dbReference>
<dbReference type="InterPro" id="IPR011990">
    <property type="entry name" value="TPR-like_helical_dom_sf"/>
</dbReference>